<accession>A0A0D7A302</accession>
<comment type="subcellular location">
    <subcellularLocation>
        <location evidence="1">Membrane</location>
        <topology evidence="1">Single-pass type IV membrane protein</topology>
    </subcellularLocation>
</comment>
<gene>
    <name evidence="7" type="ORF">FISHEDRAFT_61616</name>
</gene>
<dbReference type="PROSITE" id="PS50202">
    <property type="entry name" value="MSP"/>
    <property type="match status" value="1"/>
</dbReference>
<keyword evidence="4" id="KW-1133">Transmembrane helix</keyword>
<evidence type="ECO:0000256" key="4">
    <source>
        <dbReference type="ARBA" id="ARBA00022989"/>
    </source>
</evidence>
<dbReference type="InterPro" id="IPR008962">
    <property type="entry name" value="PapD-like_sf"/>
</dbReference>
<feature type="domain" description="MSP" evidence="6">
    <location>
        <begin position="2"/>
        <end position="115"/>
    </location>
</feature>
<evidence type="ECO:0000313" key="7">
    <source>
        <dbReference type="EMBL" id="KIY44754.1"/>
    </source>
</evidence>
<evidence type="ECO:0000256" key="2">
    <source>
        <dbReference type="ARBA" id="ARBA00008932"/>
    </source>
</evidence>
<keyword evidence="5" id="KW-0472">Membrane</keyword>
<evidence type="ECO:0000256" key="3">
    <source>
        <dbReference type="ARBA" id="ARBA00022692"/>
    </source>
</evidence>
<dbReference type="GO" id="GO:0061817">
    <property type="term" value="P:endoplasmic reticulum-plasma membrane tethering"/>
    <property type="evidence" value="ECO:0007669"/>
    <property type="project" value="TreeGrafter"/>
</dbReference>
<evidence type="ECO:0000256" key="1">
    <source>
        <dbReference type="ARBA" id="ARBA00004211"/>
    </source>
</evidence>
<dbReference type="Pfam" id="PF00635">
    <property type="entry name" value="Motile_Sperm"/>
    <property type="match status" value="1"/>
</dbReference>
<keyword evidence="8" id="KW-1185">Reference proteome</keyword>
<keyword evidence="3" id="KW-0812">Transmembrane</keyword>
<dbReference type="Gene3D" id="2.60.40.10">
    <property type="entry name" value="Immunoglobulins"/>
    <property type="match status" value="1"/>
</dbReference>
<dbReference type="GO" id="GO:0090158">
    <property type="term" value="P:endoplasmic reticulum membrane organization"/>
    <property type="evidence" value="ECO:0007669"/>
    <property type="project" value="TreeGrafter"/>
</dbReference>
<organism evidence="7 8">
    <name type="scientific">Fistulina hepatica ATCC 64428</name>
    <dbReference type="NCBI Taxonomy" id="1128425"/>
    <lineage>
        <taxon>Eukaryota</taxon>
        <taxon>Fungi</taxon>
        <taxon>Dikarya</taxon>
        <taxon>Basidiomycota</taxon>
        <taxon>Agaricomycotina</taxon>
        <taxon>Agaricomycetes</taxon>
        <taxon>Agaricomycetidae</taxon>
        <taxon>Agaricales</taxon>
        <taxon>Fistulinaceae</taxon>
        <taxon>Fistulina</taxon>
    </lineage>
</organism>
<dbReference type="OrthoDB" id="264603at2759"/>
<dbReference type="GO" id="GO:0005789">
    <property type="term" value="C:endoplasmic reticulum membrane"/>
    <property type="evidence" value="ECO:0007669"/>
    <property type="project" value="InterPro"/>
</dbReference>
<dbReference type="GO" id="GO:0033149">
    <property type="term" value="F:FFAT motif binding"/>
    <property type="evidence" value="ECO:0007669"/>
    <property type="project" value="TreeGrafter"/>
</dbReference>
<dbReference type="SUPFAM" id="SSF49354">
    <property type="entry name" value="PapD-like"/>
    <property type="match status" value="1"/>
</dbReference>
<dbReference type="EMBL" id="KN882065">
    <property type="protein sequence ID" value="KIY44754.1"/>
    <property type="molecule type" value="Genomic_DNA"/>
</dbReference>
<dbReference type="PANTHER" id="PTHR10809:SF6">
    <property type="entry name" value="AT11025P-RELATED"/>
    <property type="match status" value="1"/>
</dbReference>
<dbReference type="InterPro" id="IPR016763">
    <property type="entry name" value="VAP"/>
</dbReference>
<evidence type="ECO:0000259" key="6">
    <source>
        <dbReference type="PROSITE" id="PS50202"/>
    </source>
</evidence>
<comment type="similarity">
    <text evidence="2">Belongs to the VAMP-associated protein (VAP) (TC 9.B.17) family.</text>
</comment>
<dbReference type="AlphaFoldDB" id="A0A0D7A302"/>
<dbReference type="Proteomes" id="UP000054144">
    <property type="component" value="Unassembled WGS sequence"/>
</dbReference>
<dbReference type="InterPro" id="IPR013783">
    <property type="entry name" value="Ig-like_fold"/>
</dbReference>
<name>A0A0D7A302_9AGAR</name>
<dbReference type="GO" id="GO:0005886">
    <property type="term" value="C:plasma membrane"/>
    <property type="evidence" value="ECO:0007669"/>
    <property type="project" value="TreeGrafter"/>
</dbReference>
<evidence type="ECO:0000313" key="8">
    <source>
        <dbReference type="Proteomes" id="UP000054144"/>
    </source>
</evidence>
<reference evidence="7 8" key="1">
    <citation type="journal article" date="2015" name="Fungal Genet. Biol.">
        <title>Evolution of novel wood decay mechanisms in Agaricales revealed by the genome sequences of Fistulina hepatica and Cylindrobasidium torrendii.</title>
        <authorList>
            <person name="Floudas D."/>
            <person name="Held B.W."/>
            <person name="Riley R."/>
            <person name="Nagy L.G."/>
            <person name="Koehler G."/>
            <person name="Ransdell A.S."/>
            <person name="Younus H."/>
            <person name="Chow J."/>
            <person name="Chiniquy J."/>
            <person name="Lipzen A."/>
            <person name="Tritt A."/>
            <person name="Sun H."/>
            <person name="Haridas S."/>
            <person name="LaButti K."/>
            <person name="Ohm R.A."/>
            <person name="Kues U."/>
            <person name="Blanchette R.A."/>
            <person name="Grigoriev I.V."/>
            <person name="Minto R.E."/>
            <person name="Hibbett D.S."/>
        </authorList>
    </citation>
    <scope>NUCLEOTIDE SEQUENCE [LARGE SCALE GENOMIC DNA]</scope>
    <source>
        <strain evidence="7 8">ATCC 64428</strain>
    </source>
</reference>
<dbReference type="PANTHER" id="PTHR10809">
    <property type="entry name" value="VESICLE-ASSOCIATED MEMBRANE PROTEIN-ASSOCIATED PROTEIN"/>
    <property type="match status" value="1"/>
</dbReference>
<evidence type="ECO:0000256" key="5">
    <source>
        <dbReference type="ARBA" id="ARBA00023136"/>
    </source>
</evidence>
<protein>
    <recommendedName>
        <fullName evidence="6">MSP domain-containing protein</fullName>
    </recommendedName>
</protein>
<proteinExistence type="inferred from homology"/>
<dbReference type="InterPro" id="IPR000535">
    <property type="entry name" value="MSP_dom"/>
</dbReference>
<sequence>MSVSLNPPSNLGFHRPLTQPRTRSLALTNHNDRPVAFKVKTNASKRKFSCTVCAPTWGGWSPVKLSRFKALREEPPIHAKCKDKFLIQSTLITPDKESMSLHDFVHDIIVRIPSVEPGVELDVQLYEPVIGQDQGPLQIVAGNSITLTKDDGLTAMAARWAAARGDAAQHHENQDVAQKLPLWAGLDHGRELLVQGPDGNRASGQRSRLVLQYSRTWMALPSFAAFRQVRRSPIFVQNWIPGAGHLLLVGRWKERPNLLQASNAYEIARAALKSQSPQVRNPELAPPMPYSGLTHKITAKCPCDHFDVTIEERQVDFLEKAEDAGSAQLRRM</sequence>